<dbReference type="PANTHER" id="PTHR30572:SF4">
    <property type="entry name" value="ABC TRANSPORTER PERMEASE YTRF"/>
    <property type="match status" value="1"/>
</dbReference>
<keyword evidence="4 7" id="KW-1133">Transmembrane helix</keyword>
<keyword evidence="5 7" id="KW-0472">Membrane</keyword>
<evidence type="ECO:0000256" key="6">
    <source>
        <dbReference type="ARBA" id="ARBA00038076"/>
    </source>
</evidence>
<proteinExistence type="inferred from homology"/>
<dbReference type="KEGG" id="fll:EI427_24635"/>
<comment type="subcellular location">
    <subcellularLocation>
        <location evidence="1">Cell membrane</location>
        <topology evidence="1">Multi-pass membrane protein</topology>
    </subcellularLocation>
</comment>
<dbReference type="PANTHER" id="PTHR30572">
    <property type="entry name" value="MEMBRANE COMPONENT OF TRANSPORTER-RELATED"/>
    <property type="match status" value="1"/>
</dbReference>
<keyword evidence="3 7" id="KW-0812">Transmembrane</keyword>
<gene>
    <name evidence="9" type="ORF">EI427_24635</name>
</gene>
<dbReference type="AlphaFoldDB" id="A0A3S9PBI1"/>
<comment type="similarity">
    <text evidence="6">Belongs to the ABC-4 integral membrane protein family.</text>
</comment>
<evidence type="ECO:0000256" key="2">
    <source>
        <dbReference type="ARBA" id="ARBA00022475"/>
    </source>
</evidence>
<dbReference type="RefSeq" id="WP_126620079.1">
    <property type="nucleotide sequence ID" value="NZ_CP034563.1"/>
</dbReference>
<evidence type="ECO:0000256" key="7">
    <source>
        <dbReference type="SAM" id="Phobius"/>
    </source>
</evidence>
<keyword evidence="10" id="KW-1185">Reference proteome</keyword>
<feature type="transmembrane region" description="Helical" evidence="7">
    <location>
        <begin position="26"/>
        <end position="49"/>
    </location>
</feature>
<sequence>MNTLYKIGLSFRLAFRNIISSGLRTWLTIITLALAFVMILFFNSMYAGWEHQGIRDQIAWEFAHGHVIHPKYDKLDPFTIESGQGVYEKDKHLTPVLIRQANIYPQGRMIPVSLKGIPSDQKVVALPTHLLEESKANIPVLIGQSMAQSNHFKIGDEILMRWKDKNGTFDAQNITIVGIFDTNVPTVDAGQIWIALDRLGELTGLTQNATYLLADETFNQQSNTTWLFETKDELLSEFYNLIELKKGGSSFLYGILMLIALIAIFDSQVFSVFKRQKEIGTYIALGFTKKRVIFLFTLEGTMYAIIAATVGSIIAFPLIGWLGEVGIPMTSNLEQSRGMGITIGEYIYPLLTVELFTKTVFWVVTLSALISYLPVRKIAKMNTVDALKGKK</sequence>
<evidence type="ECO:0000313" key="9">
    <source>
        <dbReference type="EMBL" id="AZQ65402.1"/>
    </source>
</evidence>
<dbReference type="GO" id="GO:0005886">
    <property type="term" value="C:plasma membrane"/>
    <property type="evidence" value="ECO:0007669"/>
    <property type="project" value="UniProtKB-SubCell"/>
</dbReference>
<dbReference type="GO" id="GO:0022857">
    <property type="term" value="F:transmembrane transporter activity"/>
    <property type="evidence" value="ECO:0007669"/>
    <property type="project" value="TreeGrafter"/>
</dbReference>
<dbReference type="InterPro" id="IPR003838">
    <property type="entry name" value="ABC3_permease_C"/>
</dbReference>
<name>A0A3S9PBI1_9BACT</name>
<evidence type="ECO:0000256" key="4">
    <source>
        <dbReference type="ARBA" id="ARBA00022989"/>
    </source>
</evidence>
<reference evidence="9 10" key="1">
    <citation type="submission" date="2018-12" db="EMBL/GenBank/DDBJ databases">
        <title>Flammeovirga pectinis sp. nov., isolated from the gut of the Korean scallop, Patinopecten yessoensis.</title>
        <authorList>
            <person name="Bae J.-W."/>
            <person name="Jeong Y.-S."/>
            <person name="Kang W."/>
        </authorList>
    </citation>
    <scope>NUCLEOTIDE SEQUENCE [LARGE SCALE GENOMIC DNA]</scope>
    <source>
        <strain evidence="9 10">L12M1</strain>
    </source>
</reference>
<protein>
    <submittedName>
        <fullName evidence="9">ABC transporter permease</fullName>
    </submittedName>
</protein>
<evidence type="ECO:0000313" key="10">
    <source>
        <dbReference type="Proteomes" id="UP000267268"/>
    </source>
</evidence>
<feature type="transmembrane region" description="Helical" evidence="7">
    <location>
        <begin position="355"/>
        <end position="375"/>
    </location>
</feature>
<evidence type="ECO:0000256" key="1">
    <source>
        <dbReference type="ARBA" id="ARBA00004651"/>
    </source>
</evidence>
<evidence type="ECO:0000256" key="3">
    <source>
        <dbReference type="ARBA" id="ARBA00022692"/>
    </source>
</evidence>
<dbReference type="EMBL" id="CP034563">
    <property type="protein sequence ID" value="AZQ65402.1"/>
    <property type="molecule type" value="Genomic_DNA"/>
</dbReference>
<dbReference type="Pfam" id="PF02687">
    <property type="entry name" value="FtsX"/>
    <property type="match status" value="1"/>
</dbReference>
<dbReference type="InterPro" id="IPR050250">
    <property type="entry name" value="Macrolide_Exporter_MacB"/>
</dbReference>
<feature type="domain" description="ABC3 transporter permease C-terminal" evidence="8">
    <location>
        <begin position="251"/>
        <end position="382"/>
    </location>
</feature>
<evidence type="ECO:0000259" key="8">
    <source>
        <dbReference type="Pfam" id="PF02687"/>
    </source>
</evidence>
<keyword evidence="2" id="KW-1003">Cell membrane</keyword>
<dbReference type="OrthoDB" id="976557at2"/>
<feature type="transmembrane region" description="Helical" evidence="7">
    <location>
        <begin position="251"/>
        <end position="273"/>
    </location>
</feature>
<organism evidence="9 10">
    <name type="scientific">Flammeovirga pectinis</name>
    <dbReference type="NCBI Taxonomy" id="2494373"/>
    <lineage>
        <taxon>Bacteria</taxon>
        <taxon>Pseudomonadati</taxon>
        <taxon>Bacteroidota</taxon>
        <taxon>Cytophagia</taxon>
        <taxon>Cytophagales</taxon>
        <taxon>Flammeovirgaceae</taxon>
        <taxon>Flammeovirga</taxon>
    </lineage>
</organism>
<feature type="transmembrane region" description="Helical" evidence="7">
    <location>
        <begin position="293"/>
        <end position="319"/>
    </location>
</feature>
<accession>A0A3S9PBI1</accession>
<evidence type="ECO:0000256" key="5">
    <source>
        <dbReference type="ARBA" id="ARBA00023136"/>
    </source>
</evidence>
<dbReference type="Proteomes" id="UP000267268">
    <property type="component" value="Chromosome 2"/>
</dbReference>